<keyword evidence="1" id="KW-1133">Transmembrane helix</keyword>
<proteinExistence type="predicted"/>
<keyword evidence="1" id="KW-0472">Membrane</keyword>
<keyword evidence="1" id="KW-0812">Transmembrane</keyword>
<evidence type="ECO:0000313" key="2">
    <source>
        <dbReference type="EMBL" id="SHJ36883.1"/>
    </source>
</evidence>
<feature type="transmembrane region" description="Helical" evidence="1">
    <location>
        <begin position="96"/>
        <end position="119"/>
    </location>
</feature>
<protein>
    <recommendedName>
        <fullName evidence="4">Stage II sporulation protein M</fullName>
    </recommendedName>
</protein>
<dbReference type="Proteomes" id="UP000184452">
    <property type="component" value="Unassembled WGS sequence"/>
</dbReference>
<dbReference type="OrthoDB" id="571348at2"/>
<dbReference type="AlphaFoldDB" id="A0A1M6IR32"/>
<feature type="transmembrane region" description="Helical" evidence="1">
    <location>
        <begin position="63"/>
        <end position="89"/>
    </location>
</feature>
<evidence type="ECO:0000313" key="3">
    <source>
        <dbReference type="Proteomes" id="UP000184452"/>
    </source>
</evidence>
<feature type="transmembrane region" description="Helical" evidence="1">
    <location>
        <begin position="20"/>
        <end position="43"/>
    </location>
</feature>
<evidence type="ECO:0008006" key="4">
    <source>
        <dbReference type="Google" id="ProtNLM"/>
    </source>
</evidence>
<organism evidence="2 3">
    <name type="scientific">Nocardiopsis flavescens</name>
    <dbReference type="NCBI Taxonomy" id="758803"/>
    <lineage>
        <taxon>Bacteria</taxon>
        <taxon>Bacillati</taxon>
        <taxon>Actinomycetota</taxon>
        <taxon>Actinomycetes</taxon>
        <taxon>Streptosporangiales</taxon>
        <taxon>Nocardiopsidaceae</taxon>
        <taxon>Nocardiopsis</taxon>
    </lineage>
</organism>
<feature type="transmembrane region" description="Helical" evidence="1">
    <location>
        <begin position="181"/>
        <end position="203"/>
    </location>
</feature>
<dbReference type="EMBL" id="FQZK01000005">
    <property type="protein sequence ID" value="SHJ36883.1"/>
    <property type="molecule type" value="Genomic_DNA"/>
</dbReference>
<name>A0A1M6IR32_9ACTN</name>
<evidence type="ECO:0000256" key="1">
    <source>
        <dbReference type="SAM" id="Phobius"/>
    </source>
</evidence>
<feature type="transmembrane region" description="Helical" evidence="1">
    <location>
        <begin position="139"/>
        <end position="160"/>
    </location>
</feature>
<accession>A0A1M6IR32</accession>
<reference evidence="2 3" key="1">
    <citation type="submission" date="2016-11" db="EMBL/GenBank/DDBJ databases">
        <authorList>
            <person name="Jaros S."/>
            <person name="Januszkiewicz K."/>
            <person name="Wedrychowicz H."/>
        </authorList>
    </citation>
    <scope>NUCLEOTIDE SEQUENCE [LARGE SCALE GENOMIC DNA]</scope>
    <source>
        <strain evidence="2 3">CGMCC 4.5723</strain>
    </source>
</reference>
<keyword evidence="3" id="KW-1185">Reference proteome</keyword>
<dbReference type="RefSeq" id="WP_073378781.1">
    <property type="nucleotide sequence ID" value="NZ_FQZK01000005.1"/>
</dbReference>
<gene>
    <name evidence="2" type="ORF">SAMN05421803_105263</name>
</gene>
<sequence length="204" mass="21917">MPILANFRTVLRENRRTYLLINLAVYGTLVATMIVTSLVPGLYEWGLKNIEAFLAAPGASTVVAAYTSGDILAATLLTFVANLLFAALLTTTLPSLVIPFFGVAATVGRAVFIGMPYAPTSPEQAIAIVATSPVLVIEFQAYVLATLGSVILWQSTFGYRRRELPSARAGYRAGLRDNLRLYPGIVAALLAIALIEAITYNLLH</sequence>